<sequence>MPACPRCEKSVSAAALSCPNCNLTLKAHGHPGMILYRAKDEPLCVTCAYDADNSCTFSKRPDAMTCTLYQNINATQSGLQSAPYSAPPRPWWKGNLVWIALGLMIVVGVAIAL</sequence>
<dbReference type="Proteomes" id="UP000249354">
    <property type="component" value="Unassembled WGS sequence"/>
</dbReference>
<organism evidence="2 3">
    <name type="scientific">Leptolyngbya foveolarum</name>
    <dbReference type="NCBI Taxonomy" id="47253"/>
    <lineage>
        <taxon>Bacteria</taxon>
        <taxon>Bacillati</taxon>
        <taxon>Cyanobacteriota</taxon>
        <taxon>Cyanophyceae</taxon>
        <taxon>Leptolyngbyales</taxon>
        <taxon>Leptolyngbyaceae</taxon>
        <taxon>Leptolyngbya group</taxon>
        <taxon>Leptolyngbya</taxon>
    </lineage>
</organism>
<accession>A0A2W4UKI6</accession>
<evidence type="ECO:0000313" key="3">
    <source>
        <dbReference type="Proteomes" id="UP000249354"/>
    </source>
</evidence>
<comment type="caution">
    <text evidence="2">The sequence shown here is derived from an EMBL/GenBank/DDBJ whole genome shotgun (WGS) entry which is preliminary data.</text>
</comment>
<dbReference type="AlphaFoldDB" id="A0A2W4UKI6"/>
<reference evidence="3" key="1">
    <citation type="submission" date="2018-04" db="EMBL/GenBank/DDBJ databases">
        <authorList>
            <person name="Cornet L."/>
        </authorList>
    </citation>
    <scope>NUCLEOTIDE SEQUENCE [LARGE SCALE GENOMIC DNA]</scope>
</reference>
<dbReference type="EMBL" id="QBMC01000039">
    <property type="protein sequence ID" value="PZO19727.1"/>
    <property type="molecule type" value="Genomic_DNA"/>
</dbReference>
<evidence type="ECO:0000313" key="2">
    <source>
        <dbReference type="EMBL" id="PZO19727.1"/>
    </source>
</evidence>
<feature type="transmembrane region" description="Helical" evidence="1">
    <location>
        <begin position="95"/>
        <end position="112"/>
    </location>
</feature>
<name>A0A2W4UKI6_9CYAN</name>
<protein>
    <submittedName>
        <fullName evidence="2">Zinc ribbon domain-containing protein</fullName>
    </submittedName>
</protein>
<reference evidence="2 3" key="2">
    <citation type="submission" date="2018-06" db="EMBL/GenBank/DDBJ databases">
        <title>Metagenomic assembly of (sub)arctic Cyanobacteria and their associated microbiome from non-axenic cultures.</title>
        <authorList>
            <person name="Baurain D."/>
        </authorList>
    </citation>
    <scope>NUCLEOTIDE SEQUENCE [LARGE SCALE GENOMIC DNA]</scope>
    <source>
        <strain evidence="2">ULC129bin1</strain>
    </source>
</reference>
<gene>
    <name evidence="2" type="ORF">DCF25_07975</name>
</gene>
<keyword evidence="1" id="KW-0812">Transmembrane</keyword>
<keyword evidence="1" id="KW-1133">Transmembrane helix</keyword>
<keyword evidence="1" id="KW-0472">Membrane</keyword>
<proteinExistence type="predicted"/>
<evidence type="ECO:0000256" key="1">
    <source>
        <dbReference type="SAM" id="Phobius"/>
    </source>
</evidence>